<feature type="transmembrane region" description="Helical" evidence="6">
    <location>
        <begin position="182"/>
        <end position="208"/>
    </location>
</feature>
<dbReference type="GO" id="GO:0160198">
    <property type="term" value="F:polyprenal reductase activity"/>
    <property type="evidence" value="ECO:0007669"/>
    <property type="project" value="UniProtKB-EC"/>
</dbReference>
<keyword evidence="4 6" id="KW-1133">Transmembrane helix</keyword>
<keyword evidence="8" id="KW-0560">Oxidoreductase</keyword>
<comment type="caution">
    <text evidence="8">The sequence shown here is derived from an EMBL/GenBank/DDBJ whole genome shotgun (WGS) entry which is preliminary data.</text>
</comment>
<gene>
    <name evidence="8" type="ORF">HanXRQr2_Chr17g0793341</name>
</gene>
<evidence type="ECO:0000313" key="8">
    <source>
        <dbReference type="EMBL" id="KAF5754619.1"/>
    </source>
</evidence>
<evidence type="ECO:0000256" key="1">
    <source>
        <dbReference type="ARBA" id="ARBA00004127"/>
    </source>
</evidence>
<keyword evidence="9" id="KW-1185">Reference proteome</keyword>
<dbReference type="PROSITE" id="PS50244">
    <property type="entry name" value="S5A_REDUCTASE"/>
    <property type="match status" value="1"/>
</dbReference>
<protein>
    <submittedName>
        <fullName evidence="8">Polyprenol reductase</fullName>
        <ecNumber evidence="8">1.3.1.94</ecNumber>
    </submittedName>
</protein>
<dbReference type="Proteomes" id="UP000215914">
    <property type="component" value="Unassembled WGS sequence"/>
</dbReference>
<sequence length="308" mass="35716">MEQVGLVTLLRAAWLLATLPIVAVWLQLPGFRWLHGAILGLAKRGKALKSNTNLTVPHSFFSHFYVVGTLWTTMLLVAVWSYAMMIDQQDHLNKSLPVYDVWLSVFMLSLMEAQVVRRFYESVNVFNYSPSARLHITTYLLGVFYYIATPLSLCCTITPEMLDFVKNLDITELNMLRTKFDIWLLFTPLLRLRWYTWIGAVIFLWGWVHQFRCHVILGSLRNKPENLNEYAIPHGDWFEYVSSAHYTAEIVIYGGLLVASGGRDLSLWLLFAFVVANLGFVATLTHAWYLQKFDDYPRKRRAIFPFVF</sequence>
<dbReference type="InterPro" id="IPR001104">
    <property type="entry name" value="3-oxo-5_a-steroid_4-DH_C"/>
</dbReference>
<feature type="transmembrane region" description="Helical" evidence="6">
    <location>
        <begin position="96"/>
        <end position="116"/>
    </location>
</feature>
<evidence type="ECO:0000313" key="9">
    <source>
        <dbReference type="Proteomes" id="UP000215914"/>
    </source>
</evidence>
<evidence type="ECO:0000256" key="2">
    <source>
        <dbReference type="ARBA" id="ARBA00004922"/>
    </source>
</evidence>
<dbReference type="GO" id="GO:0006629">
    <property type="term" value="P:lipid metabolic process"/>
    <property type="evidence" value="ECO:0007669"/>
    <property type="project" value="InterPro"/>
</dbReference>
<evidence type="ECO:0000256" key="3">
    <source>
        <dbReference type="ARBA" id="ARBA00022692"/>
    </source>
</evidence>
<dbReference type="EMBL" id="MNCJ02000332">
    <property type="protein sequence ID" value="KAF5754619.1"/>
    <property type="molecule type" value="Genomic_DNA"/>
</dbReference>
<accession>A0A9K3DFR3</accession>
<name>A0A9K3DFR3_HELAN</name>
<dbReference type="PANTHER" id="PTHR14624:SF0">
    <property type="entry name" value="POLYPRENOL REDUCTASE"/>
    <property type="match status" value="1"/>
</dbReference>
<keyword evidence="3 6" id="KW-0812">Transmembrane</keyword>
<proteinExistence type="predicted"/>
<feature type="transmembrane region" description="Helical" evidence="6">
    <location>
        <begin position="267"/>
        <end position="290"/>
    </location>
</feature>
<reference evidence="8" key="1">
    <citation type="journal article" date="2017" name="Nature">
        <title>The sunflower genome provides insights into oil metabolism, flowering and Asterid evolution.</title>
        <authorList>
            <person name="Badouin H."/>
            <person name="Gouzy J."/>
            <person name="Grassa C.J."/>
            <person name="Murat F."/>
            <person name="Staton S.E."/>
            <person name="Cottret L."/>
            <person name="Lelandais-Briere C."/>
            <person name="Owens G.L."/>
            <person name="Carrere S."/>
            <person name="Mayjonade B."/>
            <person name="Legrand L."/>
            <person name="Gill N."/>
            <person name="Kane N.C."/>
            <person name="Bowers J.E."/>
            <person name="Hubner S."/>
            <person name="Bellec A."/>
            <person name="Berard A."/>
            <person name="Berges H."/>
            <person name="Blanchet N."/>
            <person name="Boniface M.C."/>
            <person name="Brunel D."/>
            <person name="Catrice O."/>
            <person name="Chaidir N."/>
            <person name="Claudel C."/>
            <person name="Donnadieu C."/>
            <person name="Faraut T."/>
            <person name="Fievet G."/>
            <person name="Helmstetter N."/>
            <person name="King M."/>
            <person name="Knapp S.J."/>
            <person name="Lai Z."/>
            <person name="Le Paslier M.C."/>
            <person name="Lippi Y."/>
            <person name="Lorenzon L."/>
            <person name="Mandel J.R."/>
            <person name="Marage G."/>
            <person name="Marchand G."/>
            <person name="Marquand E."/>
            <person name="Bret-Mestries E."/>
            <person name="Morien E."/>
            <person name="Nambeesan S."/>
            <person name="Nguyen T."/>
            <person name="Pegot-Espagnet P."/>
            <person name="Pouilly N."/>
            <person name="Raftis F."/>
            <person name="Sallet E."/>
            <person name="Schiex T."/>
            <person name="Thomas J."/>
            <person name="Vandecasteele C."/>
            <person name="Vares D."/>
            <person name="Vear F."/>
            <person name="Vautrin S."/>
            <person name="Crespi M."/>
            <person name="Mangin B."/>
            <person name="Burke J.M."/>
            <person name="Salse J."/>
            <person name="Munos S."/>
            <person name="Vincourt P."/>
            <person name="Rieseberg L.H."/>
            <person name="Langlade N.B."/>
        </authorList>
    </citation>
    <scope>NUCLEOTIDE SEQUENCE</scope>
    <source>
        <tissue evidence="8">Leaves</tissue>
    </source>
</reference>
<evidence type="ECO:0000259" key="7">
    <source>
        <dbReference type="Pfam" id="PF02544"/>
    </source>
</evidence>
<feature type="domain" description="3-oxo-5-alpha-steroid 4-dehydrogenase C-terminal" evidence="7">
    <location>
        <begin position="194"/>
        <end position="308"/>
    </location>
</feature>
<dbReference type="EC" id="1.3.1.94" evidence="8"/>
<dbReference type="PANTHER" id="PTHR14624">
    <property type="entry name" value="DFG10 PROTEIN"/>
    <property type="match status" value="1"/>
</dbReference>
<dbReference type="Gramene" id="mRNA:HanXRQr2_Chr17g0793341">
    <property type="protein sequence ID" value="mRNA:HanXRQr2_Chr17g0793341"/>
    <property type="gene ID" value="HanXRQr2_Chr17g0793341"/>
</dbReference>
<comment type="subcellular location">
    <subcellularLocation>
        <location evidence="1">Endomembrane system</location>
        <topology evidence="1">Multi-pass membrane protein</topology>
    </subcellularLocation>
</comment>
<dbReference type="InterPro" id="IPR039698">
    <property type="entry name" value="Dfg10/SRD5A3"/>
</dbReference>
<dbReference type="GO" id="GO:0102389">
    <property type="term" value="F:polyprenol reductase activity"/>
    <property type="evidence" value="ECO:0000318"/>
    <property type="project" value="GO_Central"/>
</dbReference>
<dbReference type="GO" id="GO:0006488">
    <property type="term" value="P:dolichol-linked oligosaccharide biosynthetic process"/>
    <property type="evidence" value="ECO:0007669"/>
    <property type="project" value="InterPro"/>
</dbReference>
<reference evidence="8" key="2">
    <citation type="submission" date="2020-06" db="EMBL/GenBank/DDBJ databases">
        <title>Helianthus annuus Genome sequencing and assembly Release 2.</title>
        <authorList>
            <person name="Gouzy J."/>
            <person name="Langlade N."/>
            <person name="Munos S."/>
        </authorList>
    </citation>
    <scope>NUCLEOTIDE SEQUENCE</scope>
    <source>
        <tissue evidence="8">Leaves</tissue>
    </source>
</reference>
<comment type="pathway">
    <text evidence="2">Protein modification; protein glycosylation.</text>
</comment>
<dbReference type="OrthoDB" id="541710at2759"/>
<feature type="transmembrane region" description="Helical" evidence="6">
    <location>
        <begin position="12"/>
        <end position="28"/>
    </location>
</feature>
<dbReference type="AlphaFoldDB" id="A0A9K3DFR3"/>
<dbReference type="GO" id="GO:0005783">
    <property type="term" value="C:endoplasmic reticulum"/>
    <property type="evidence" value="ECO:0000318"/>
    <property type="project" value="GO_Central"/>
</dbReference>
<dbReference type="Pfam" id="PF02544">
    <property type="entry name" value="Steroid_dh"/>
    <property type="match status" value="1"/>
</dbReference>
<feature type="transmembrane region" description="Helical" evidence="6">
    <location>
        <begin position="136"/>
        <end position="162"/>
    </location>
</feature>
<evidence type="ECO:0000256" key="4">
    <source>
        <dbReference type="ARBA" id="ARBA00022989"/>
    </source>
</evidence>
<feature type="transmembrane region" description="Helical" evidence="6">
    <location>
        <begin position="64"/>
        <end position="84"/>
    </location>
</feature>
<keyword evidence="5 6" id="KW-0472">Membrane</keyword>
<evidence type="ECO:0000256" key="6">
    <source>
        <dbReference type="SAM" id="Phobius"/>
    </source>
</evidence>
<evidence type="ECO:0000256" key="5">
    <source>
        <dbReference type="ARBA" id="ARBA00023136"/>
    </source>
</evidence>
<organism evidence="8 9">
    <name type="scientific">Helianthus annuus</name>
    <name type="common">Common sunflower</name>
    <dbReference type="NCBI Taxonomy" id="4232"/>
    <lineage>
        <taxon>Eukaryota</taxon>
        <taxon>Viridiplantae</taxon>
        <taxon>Streptophyta</taxon>
        <taxon>Embryophyta</taxon>
        <taxon>Tracheophyta</taxon>
        <taxon>Spermatophyta</taxon>
        <taxon>Magnoliopsida</taxon>
        <taxon>eudicotyledons</taxon>
        <taxon>Gunneridae</taxon>
        <taxon>Pentapetalae</taxon>
        <taxon>asterids</taxon>
        <taxon>campanulids</taxon>
        <taxon>Asterales</taxon>
        <taxon>Asteraceae</taxon>
        <taxon>Asteroideae</taxon>
        <taxon>Heliantheae alliance</taxon>
        <taxon>Heliantheae</taxon>
        <taxon>Helianthus</taxon>
    </lineage>
</organism>